<sequence>MESAFVGRACVRAQRKRDLVEASAEEFCRLGLTQGGARSDDLLSKKGNHPHYDDNCFGKLGCVLDTGIGTRGMTSLFKFQAMEYFVRFVVGDWSRLAHGTWKFNIDRTEVKYNVLLKENETYDALVEKVRGKCHYTTPPVDKLEDGDVELFMAVRMDFVNLTMCVSFGNEDRTMRGEEFRLTEDRTDVVPLKPIPWRGFPAGGYLQVSEEKLMTICSREQTDEI</sequence>
<reference evidence="1 2" key="1">
    <citation type="submission" date="2021-05" db="EMBL/GenBank/DDBJ databases">
        <title>Genome Assembly of Synthetic Allotetraploid Brassica napus Reveals Homoeologous Exchanges between Subgenomes.</title>
        <authorList>
            <person name="Davis J.T."/>
        </authorList>
    </citation>
    <scope>NUCLEOTIDE SEQUENCE [LARGE SCALE GENOMIC DNA]</scope>
    <source>
        <strain evidence="2">cv. Da-Ae</strain>
        <tissue evidence="1">Seedling</tissue>
    </source>
</reference>
<proteinExistence type="predicted"/>
<keyword evidence="2" id="KW-1185">Reference proteome</keyword>
<accession>A0ABQ8ACF7</accession>
<dbReference type="Proteomes" id="UP000824890">
    <property type="component" value="Unassembled WGS sequence"/>
</dbReference>
<dbReference type="EMBL" id="JAGKQM010000013">
    <property type="protein sequence ID" value="KAH0890220.1"/>
    <property type="molecule type" value="Genomic_DNA"/>
</dbReference>
<comment type="caution">
    <text evidence="1">The sequence shown here is derived from an EMBL/GenBank/DDBJ whole genome shotgun (WGS) entry which is preliminary data.</text>
</comment>
<gene>
    <name evidence="1" type="ORF">HID58_052649</name>
</gene>
<protein>
    <submittedName>
        <fullName evidence="1">Uncharacterized protein</fullName>
    </submittedName>
</protein>
<organism evidence="1 2">
    <name type="scientific">Brassica napus</name>
    <name type="common">Rape</name>
    <dbReference type="NCBI Taxonomy" id="3708"/>
    <lineage>
        <taxon>Eukaryota</taxon>
        <taxon>Viridiplantae</taxon>
        <taxon>Streptophyta</taxon>
        <taxon>Embryophyta</taxon>
        <taxon>Tracheophyta</taxon>
        <taxon>Spermatophyta</taxon>
        <taxon>Magnoliopsida</taxon>
        <taxon>eudicotyledons</taxon>
        <taxon>Gunneridae</taxon>
        <taxon>Pentapetalae</taxon>
        <taxon>rosids</taxon>
        <taxon>malvids</taxon>
        <taxon>Brassicales</taxon>
        <taxon>Brassicaceae</taxon>
        <taxon>Brassiceae</taxon>
        <taxon>Brassica</taxon>
    </lineage>
</organism>
<evidence type="ECO:0000313" key="2">
    <source>
        <dbReference type="Proteomes" id="UP000824890"/>
    </source>
</evidence>
<evidence type="ECO:0000313" key="1">
    <source>
        <dbReference type="EMBL" id="KAH0890220.1"/>
    </source>
</evidence>
<name>A0ABQ8ACF7_BRANA</name>